<dbReference type="CDD" id="cd02440">
    <property type="entry name" value="AdoMet_MTases"/>
    <property type="match status" value="1"/>
</dbReference>
<evidence type="ECO:0000256" key="3">
    <source>
        <dbReference type="ARBA" id="ARBA00022853"/>
    </source>
</evidence>
<keyword evidence="3" id="KW-0156">Chromatin regulator</keyword>
<dbReference type="GO" id="GO:0140956">
    <property type="term" value="F:histone H3K79 trimethyltransferase activity"/>
    <property type="evidence" value="ECO:0007669"/>
    <property type="project" value="UniProtKB-EC"/>
</dbReference>
<dbReference type="PANTHER" id="PTHR21451:SF19">
    <property type="entry name" value="ACTIVATED IN BLOCKED UNFOLDED PROTEIN RESPONSE"/>
    <property type="match status" value="1"/>
</dbReference>
<dbReference type="InterPro" id="IPR025789">
    <property type="entry name" value="DOT1_dom"/>
</dbReference>
<dbReference type="EC" id="2.1.1.360" evidence="1"/>
<evidence type="ECO:0000256" key="5">
    <source>
        <dbReference type="ARBA" id="ARBA00047770"/>
    </source>
</evidence>
<evidence type="ECO:0000256" key="2">
    <source>
        <dbReference type="ARBA" id="ARBA00020987"/>
    </source>
</evidence>
<comment type="catalytic activity">
    <reaction evidence="5">
        <text>L-lysyl(79)-[histone H3] + 3 S-adenosyl-L-methionine = N(6),N(6),N(6)-trimethyl-L-lysyl(79)-[histone H3] + 3 S-adenosyl-L-homocysteine + 3 H(+)</text>
        <dbReference type="Rhea" id="RHEA:60328"/>
        <dbReference type="Rhea" id="RHEA-COMP:15549"/>
        <dbReference type="Rhea" id="RHEA-COMP:15552"/>
        <dbReference type="ChEBI" id="CHEBI:15378"/>
        <dbReference type="ChEBI" id="CHEBI:29969"/>
        <dbReference type="ChEBI" id="CHEBI:57856"/>
        <dbReference type="ChEBI" id="CHEBI:59789"/>
        <dbReference type="ChEBI" id="CHEBI:61961"/>
        <dbReference type="EC" id="2.1.1.360"/>
    </reaction>
</comment>
<name>A0A7S3LIF8_9STRA</name>
<organism evidence="7">
    <name type="scientific">Aplanochytrium stocchinoi</name>
    <dbReference type="NCBI Taxonomy" id="215587"/>
    <lineage>
        <taxon>Eukaryota</taxon>
        <taxon>Sar</taxon>
        <taxon>Stramenopiles</taxon>
        <taxon>Bigyra</taxon>
        <taxon>Labyrinthulomycetes</taxon>
        <taxon>Thraustochytrida</taxon>
        <taxon>Thraustochytriidae</taxon>
        <taxon>Aplanochytrium</taxon>
    </lineage>
</organism>
<dbReference type="AlphaFoldDB" id="A0A7S3LIF8"/>
<feature type="domain" description="DOT1" evidence="6">
    <location>
        <begin position="49"/>
        <end position="193"/>
    </location>
</feature>
<accession>A0A7S3LIF8</accession>
<dbReference type="SUPFAM" id="SSF53335">
    <property type="entry name" value="S-adenosyl-L-methionine-dependent methyltransferases"/>
    <property type="match status" value="1"/>
</dbReference>
<gene>
    <name evidence="7" type="ORF">ASTO00021_LOCUS2496</name>
</gene>
<protein>
    <recommendedName>
        <fullName evidence="2">Histone-lysine N-methyltransferase, H3 lysine-79 specific</fullName>
        <ecNumber evidence="1">2.1.1.360</ecNumber>
    </recommendedName>
    <alternativeName>
        <fullName evidence="4">Histone H3-K79 methyltransferase</fullName>
    </alternativeName>
</protein>
<reference evidence="7" key="1">
    <citation type="submission" date="2021-01" db="EMBL/GenBank/DDBJ databases">
        <authorList>
            <person name="Corre E."/>
            <person name="Pelletier E."/>
            <person name="Niang G."/>
            <person name="Scheremetjew M."/>
            <person name="Finn R."/>
            <person name="Kale V."/>
            <person name="Holt S."/>
            <person name="Cochrane G."/>
            <person name="Meng A."/>
            <person name="Brown T."/>
            <person name="Cohen L."/>
        </authorList>
    </citation>
    <scope>NUCLEOTIDE SEQUENCE</scope>
    <source>
        <strain evidence="7">GSBS06</strain>
    </source>
</reference>
<evidence type="ECO:0000313" key="7">
    <source>
        <dbReference type="EMBL" id="CAE0432167.1"/>
    </source>
</evidence>
<evidence type="ECO:0000256" key="4">
    <source>
        <dbReference type="ARBA" id="ARBA00029821"/>
    </source>
</evidence>
<dbReference type="Pfam" id="PF08123">
    <property type="entry name" value="DOT1"/>
    <property type="match status" value="1"/>
</dbReference>
<dbReference type="InterPro" id="IPR029063">
    <property type="entry name" value="SAM-dependent_MTases_sf"/>
</dbReference>
<proteinExistence type="predicted"/>
<dbReference type="EMBL" id="HBIN01003611">
    <property type="protein sequence ID" value="CAE0432167.1"/>
    <property type="molecule type" value="Transcribed_RNA"/>
</dbReference>
<dbReference type="PANTHER" id="PTHR21451">
    <property type="entry name" value="HISTONE H3 METHYLTRANSFERASE"/>
    <property type="match status" value="1"/>
</dbReference>
<evidence type="ECO:0000259" key="6">
    <source>
        <dbReference type="Pfam" id="PF08123"/>
    </source>
</evidence>
<dbReference type="InterPro" id="IPR030445">
    <property type="entry name" value="H3-K79_meTrfase"/>
</dbReference>
<dbReference type="GO" id="GO:0051726">
    <property type="term" value="P:regulation of cell cycle"/>
    <property type="evidence" value="ECO:0007669"/>
    <property type="project" value="InterPro"/>
</dbReference>
<dbReference type="Gene3D" id="3.40.50.150">
    <property type="entry name" value="Vaccinia Virus protein VP39"/>
    <property type="match status" value="1"/>
</dbReference>
<sequence>MGCLLVSDTQSKDPVLELFLETFDKNGSTATTGDEISHKGRENICLTSTSLGYGEILPESMITVIQDLKKRKLIPGLGAIIYDLGSGSGRTLFAASLAHEFAEAVGIEVVDSLHNHALHNLSLWETKRKSTTKSNTRFKFICDDFRNVNVAKADLIICHATLFDNDLMASIQLMAESCASGTVFMIISKRLRTGHITGIKTITSKQLPMSWGVGTVTIQVKV</sequence>
<evidence type="ECO:0000256" key="1">
    <source>
        <dbReference type="ARBA" id="ARBA00012190"/>
    </source>
</evidence>